<dbReference type="GO" id="GO:0046872">
    <property type="term" value="F:metal ion binding"/>
    <property type="evidence" value="ECO:0007669"/>
    <property type="project" value="UniProtKB-KW"/>
</dbReference>
<evidence type="ECO:0000313" key="9">
    <source>
        <dbReference type="Proteomes" id="UP001381693"/>
    </source>
</evidence>
<dbReference type="InterPro" id="IPR004254">
    <property type="entry name" value="AdipoR/HlyIII-related"/>
</dbReference>
<reference evidence="8 9" key="1">
    <citation type="submission" date="2023-11" db="EMBL/GenBank/DDBJ databases">
        <title>Halocaridina rubra genome assembly.</title>
        <authorList>
            <person name="Smith C."/>
        </authorList>
    </citation>
    <scope>NUCLEOTIDE SEQUENCE [LARGE SCALE GENOMIC DNA]</scope>
    <source>
        <strain evidence="8">EP-1</strain>
        <tissue evidence="8">Whole</tissue>
    </source>
</reference>
<dbReference type="Proteomes" id="UP001381693">
    <property type="component" value="Unassembled WGS sequence"/>
</dbReference>
<feature type="transmembrane region" description="Helical" evidence="7">
    <location>
        <begin position="89"/>
        <end position="110"/>
    </location>
</feature>
<dbReference type="EMBL" id="JAXCGZ010001902">
    <property type="protein sequence ID" value="KAK7085094.1"/>
    <property type="molecule type" value="Genomic_DNA"/>
</dbReference>
<feature type="transmembrane region" description="Helical" evidence="7">
    <location>
        <begin position="53"/>
        <end position="77"/>
    </location>
</feature>
<evidence type="ECO:0000256" key="3">
    <source>
        <dbReference type="ARBA" id="ARBA00022692"/>
    </source>
</evidence>
<feature type="transmembrane region" description="Helical" evidence="7">
    <location>
        <begin position="250"/>
        <end position="271"/>
    </location>
</feature>
<comment type="similarity">
    <text evidence="2">Belongs to the ADIPOR family.</text>
</comment>
<feature type="binding site" evidence="6">
    <location>
        <position position="261"/>
    </location>
    <ligand>
        <name>Zn(2+)</name>
        <dbReference type="ChEBI" id="CHEBI:29105"/>
    </ligand>
</feature>
<dbReference type="GO" id="GO:0038023">
    <property type="term" value="F:signaling receptor activity"/>
    <property type="evidence" value="ECO:0007669"/>
    <property type="project" value="TreeGrafter"/>
</dbReference>
<feature type="transmembrane region" description="Helical" evidence="7">
    <location>
        <begin position="152"/>
        <end position="173"/>
    </location>
</feature>
<evidence type="ECO:0000313" key="8">
    <source>
        <dbReference type="EMBL" id="KAK7085094.1"/>
    </source>
</evidence>
<comment type="subcellular location">
    <subcellularLocation>
        <location evidence="1">Membrane</location>
        <topology evidence="1">Multi-pass membrane protein</topology>
    </subcellularLocation>
</comment>
<dbReference type="Pfam" id="PF03006">
    <property type="entry name" value="HlyIII"/>
    <property type="match status" value="1"/>
</dbReference>
<proteinExistence type="inferred from homology"/>
<gene>
    <name evidence="8" type="primary">PAQR3</name>
    <name evidence="8" type="ORF">SK128_009172</name>
</gene>
<keyword evidence="6" id="KW-0862">Zinc</keyword>
<evidence type="ECO:0000256" key="6">
    <source>
        <dbReference type="PIRSR" id="PIRSR604254-1"/>
    </source>
</evidence>
<dbReference type="GO" id="GO:0016020">
    <property type="term" value="C:membrane"/>
    <property type="evidence" value="ECO:0007669"/>
    <property type="project" value="UniProtKB-SubCell"/>
</dbReference>
<feature type="binding site" evidence="6">
    <location>
        <position position="257"/>
    </location>
    <ligand>
        <name>Zn(2+)</name>
        <dbReference type="ChEBI" id="CHEBI:29105"/>
    </ligand>
</feature>
<keyword evidence="9" id="KW-1185">Reference proteome</keyword>
<feature type="transmembrane region" description="Helical" evidence="7">
    <location>
        <begin position="219"/>
        <end position="238"/>
    </location>
</feature>
<sequence>MCHRKKKPDSFLWPYHKTPAYLRTNPYIKNGYRVNLSTLECFRSVLWWTNETLNIWSHIIGFVVFLCLLIYDVTVVYNKYHGTEDDALVVSFVLICFMMCMILSSLYHTLNCTSEKACMKWLAFDIFGISTSFFAIFLSGIYYGFWCPEYDLHRYIYCGLVCIVFAGAVAFLLTPKFLRDDWEWARVTLFTSWAASGIIPTVHWIYLYFGNTTGIVELFLPRIFTMYGICGLAVTVYVMKIPERLLPGRFDFVGASHQLWHLIIVIALVYWHQTGINYAQYRLKFGCGKDIVHQ</sequence>
<accession>A0AAN8XSS0</accession>
<organism evidence="8 9">
    <name type="scientific">Halocaridina rubra</name>
    <name type="common">Hawaiian red shrimp</name>
    <dbReference type="NCBI Taxonomy" id="373956"/>
    <lineage>
        <taxon>Eukaryota</taxon>
        <taxon>Metazoa</taxon>
        <taxon>Ecdysozoa</taxon>
        <taxon>Arthropoda</taxon>
        <taxon>Crustacea</taxon>
        <taxon>Multicrustacea</taxon>
        <taxon>Malacostraca</taxon>
        <taxon>Eumalacostraca</taxon>
        <taxon>Eucarida</taxon>
        <taxon>Decapoda</taxon>
        <taxon>Pleocyemata</taxon>
        <taxon>Caridea</taxon>
        <taxon>Atyoidea</taxon>
        <taxon>Atyidae</taxon>
        <taxon>Halocaridina</taxon>
    </lineage>
</organism>
<name>A0AAN8XSS0_HALRR</name>
<evidence type="ECO:0000256" key="2">
    <source>
        <dbReference type="ARBA" id="ARBA00007018"/>
    </source>
</evidence>
<dbReference type="PANTHER" id="PTHR20855:SF15">
    <property type="entry name" value="PROGESTIN AND ADIPOQ RECEPTOR FAMILY MEMBER 3"/>
    <property type="match status" value="1"/>
</dbReference>
<evidence type="ECO:0000256" key="5">
    <source>
        <dbReference type="ARBA" id="ARBA00023136"/>
    </source>
</evidence>
<evidence type="ECO:0000256" key="1">
    <source>
        <dbReference type="ARBA" id="ARBA00004141"/>
    </source>
</evidence>
<dbReference type="PANTHER" id="PTHR20855">
    <property type="entry name" value="ADIPOR/PROGESTIN RECEPTOR-RELATED"/>
    <property type="match status" value="1"/>
</dbReference>
<dbReference type="AlphaFoldDB" id="A0AAN8XSS0"/>
<evidence type="ECO:0000256" key="7">
    <source>
        <dbReference type="SAM" id="Phobius"/>
    </source>
</evidence>
<keyword evidence="5 7" id="KW-0472">Membrane</keyword>
<feature type="transmembrane region" description="Helical" evidence="7">
    <location>
        <begin position="122"/>
        <end position="146"/>
    </location>
</feature>
<keyword evidence="3 7" id="KW-0812">Transmembrane</keyword>
<feature type="binding site" evidence="6">
    <location>
        <position position="108"/>
    </location>
    <ligand>
        <name>Zn(2+)</name>
        <dbReference type="ChEBI" id="CHEBI:29105"/>
    </ligand>
</feature>
<evidence type="ECO:0000256" key="4">
    <source>
        <dbReference type="ARBA" id="ARBA00022989"/>
    </source>
</evidence>
<comment type="caution">
    <text evidence="8">The sequence shown here is derived from an EMBL/GenBank/DDBJ whole genome shotgun (WGS) entry which is preliminary data.</text>
</comment>
<keyword evidence="4 7" id="KW-1133">Transmembrane helix</keyword>
<keyword evidence="6" id="KW-0479">Metal-binding</keyword>
<feature type="transmembrane region" description="Helical" evidence="7">
    <location>
        <begin position="185"/>
        <end position="207"/>
    </location>
</feature>
<protein>
    <submittedName>
        <fullName evidence="8">Progestin and adipoQ receptor member 3</fullName>
    </submittedName>
</protein>
<keyword evidence="8" id="KW-0675">Receptor</keyword>